<evidence type="ECO:0000313" key="1">
    <source>
        <dbReference type="Proteomes" id="UP001652580"/>
    </source>
</evidence>
<dbReference type="KEGG" id="bacu:103009612"/>
<gene>
    <name evidence="2 3 4" type="primary">LOC103009612</name>
</gene>
<dbReference type="RefSeq" id="XP_007178916.2">
    <property type="nucleotide sequence ID" value="XM_007178854.3"/>
</dbReference>
<evidence type="ECO:0000313" key="4">
    <source>
        <dbReference type="RefSeq" id="XP_028021404.2"/>
    </source>
</evidence>
<protein>
    <submittedName>
        <fullName evidence="2 3">Uncharacterized protein LOC103009612 isoform X1</fullName>
    </submittedName>
</protein>
<proteinExistence type="predicted"/>
<keyword evidence="1" id="KW-1185">Reference proteome</keyword>
<evidence type="ECO:0000313" key="2">
    <source>
        <dbReference type="RefSeq" id="XP_007178916.2"/>
    </source>
</evidence>
<reference evidence="2 3" key="1">
    <citation type="submission" date="2025-05" db="UniProtKB">
        <authorList>
            <consortium name="RefSeq"/>
        </authorList>
    </citation>
    <scope>IDENTIFICATION</scope>
</reference>
<accession>A0A383ZV25</accession>
<sequence length="302" mass="32119">MLCACYLHFLGGEEVAQEDPCLGAPLSHPGCGGHLTSLLSFSVSPSVNSEWHPLPAWMDRGANAVLRVGSAPSRALERRKGSGPGPCRRLWELGVGHLRGRLFPPGGSRGSGSRRPWGLCGPRLLRCPGRGATHIQGLCRWLGKGPVGARSPAIVFPQLSEMCPGALQPPASSTGWAAFPSQVRGVPGQVPLSPGFAEVVPGSRPPRPGIPRARFKALLSSRLFSDVLSVFRRKARLHCVLLNLSSPLLTCLPQHTPPPPRRGWGLFVLALPTPGTPWFCAVSFLCTGQDLCTCVLCACVCL</sequence>
<name>A0A383ZV25_BALAC</name>
<evidence type="ECO:0000313" key="3">
    <source>
        <dbReference type="RefSeq" id="XP_028021403.2"/>
    </source>
</evidence>
<dbReference type="Proteomes" id="UP001652580">
    <property type="component" value="Chromosome 3"/>
</dbReference>
<dbReference type="AlphaFoldDB" id="A0A383ZV25"/>
<dbReference type="GeneID" id="103009612"/>
<organism evidence="1 2">
    <name type="scientific">Balaenoptera acutorostrata</name>
    <name type="common">Common minke whale</name>
    <name type="synonym">Balaena rostrata</name>
    <dbReference type="NCBI Taxonomy" id="9767"/>
    <lineage>
        <taxon>Eukaryota</taxon>
        <taxon>Metazoa</taxon>
        <taxon>Chordata</taxon>
        <taxon>Craniata</taxon>
        <taxon>Vertebrata</taxon>
        <taxon>Euteleostomi</taxon>
        <taxon>Mammalia</taxon>
        <taxon>Eutheria</taxon>
        <taxon>Laurasiatheria</taxon>
        <taxon>Artiodactyla</taxon>
        <taxon>Whippomorpha</taxon>
        <taxon>Cetacea</taxon>
        <taxon>Mysticeti</taxon>
        <taxon>Balaenopteridae</taxon>
        <taxon>Balaenoptera</taxon>
    </lineage>
</organism>
<dbReference type="RefSeq" id="XP_028021403.2">
    <property type="nucleotide sequence ID" value="XM_028165602.2"/>
</dbReference>
<dbReference type="RefSeq" id="XP_028021404.2">
    <property type="nucleotide sequence ID" value="XM_028165603.2"/>
</dbReference>